<dbReference type="AlphaFoldDB" id="A0A1I8F4H3"/>
<keyword evidence="2" id="KW-1185">Reference proteome</keyword>
<accession>A0A1I8F4H3</accession>
<evidence type="ECO:0000259" key="1">
    <source>
        <dbReference type="Pfam" id="PF18701"/>
    </source>
</evidence>
<name>A0A1I8F4H3_9PLAT</name>
<protein>
    <submittedName>
        <fullName evidence="3">DUF5641 domain-containing protein</fullName>
    </submittedName>
</protein>
<dbReference type="InterPro" id="IPR040676">
    <property type="entry name" value="DUF5641"/>
</dbReference>
<feature type="domain" description="DUF5641" evidence="1">
    <location>
        <begin position="65"/>
        <end position="130"/>
    </location>
</feature>
<organism evidence="2 3">
    <name type="scientific">Macrostomum lignano</name>
    <dbReference type="NCBI Taxonomy" id="282301"/>
    <lineage>
        <taxon>Eukaryota</taxon>
        <taxon>Metazoa</taxon>
        <taxon>Spiralia</taxon>
        <taxon>Lophotrochozoa</taxon>
        <taxon>Platyhelminthes</taxon>
        <taxon>Rhabditophora</taxon>
        <taxon>Macrostomorpha</taxon>
        <taxon>Macrostomida</taxon>
        <taxon>Macrostomidae</taxon>
        <taxon>Macrostomum</taxon>
    </lineage>
</organism>
<evidence type="ECO:0000313" key="2">
    <source>
        <dbReference type="Proteomes" id="UP000095280"/>
    </source>
</evidence>
<proteinExistence type="predicted"/>
<dbReference type="Proteomes" id="UP000095280">
    <property type="component" value="Unplaced"/>
</dbReference>
<dbReference type="Pfam" id="PF18701">
    <property type="entry name" value="DUF5641"/>
    <property type="match status" value="1"/>
</dbReference>
<dbReference type="PANTHER" id="PTHR47331">
    <property type="entry name" value="PHD-TYPE DOMAIN-CONTAINING PROTEIN"/>
    <property type="match status" value="1"/>
</dbReference>
<evidence type="ECO:0000313" key="3">
    <source>
        <dbReference type="WBParaSite" id="maker-unitig_17894-snap-gene-0.1-mRNA-1"/>
    </source>
</evidence>
<sequence>ESAASTDLSRQLNLFLDNKSILRSQGRLKESNASAEVDCPILIPSKSHLELLLIWDAHAKHGVTREATAGDIVLVKGEAGQPRLTWCTGVIESVHPGRDGAVRSATVRVAPRPGRGPRRCLIRRPVENLILLEAPDFVASERSELRLTNGRYRKLLVFLEEDSATSLSVEQYALLLQNIRAGFEQASGILASLTEQVGCRLSFGDVSVLVSARLGRQLAQVYPRGSRLHPLPADWHRRDRADFFASPDLAMGNEGPESVVAGGCARPALRVLLATESLEPQNSDN</sequence>
<reference evidence="3" key="1">
    <citation type="submission" date="2016-11" db="UniProtKB">
        <authorList>
            <consortium name="WormBaseParasite"/>
        </authorList>
    </citation>
    <scope>IDENTIFICATION</scope>
</reference>
<dbReference type="WBParaSite" id="maker-unitig_17894-snap-gene-0.1-mRNA-1">
    <property type="protein sequence ID" value="maker-unitig_17894-snap-gene-0.1-mRNA-1"/>
    <property type="gene ID" value="maker-unitig_17894-snap-gene-0.1"/>
</dbReference>